<evidence type="ECO:0008006" key="3">
    <source>
        <dbReference type="Google" id="ProtNLM"/>
    </source>
</evidence>
<organism evidence="1 2">
    <name type="scientific">Saccharothrix violaceirubra</name>
    <dbReference type="NCBI Taxonomy" id="413306"/>
    <lineage>
        <taxon>Bacteria</taxon>
        <taxon>Bacillati</taxon>
        <taxon>Actinomycetota</taxon>
        <taxon>Actinomycetes</taxon>
        <taxon>Pseudonocardiales</taxon>
        <taxon>Pseudonocardiaceae</taxon>
        <taxon>Saccharothrix</taxon>
    </lineage>
</organism>
<reference evidence="1 2" key="1">
    <citation type="submission" date="2020-08" db="EMBL/GenBank/DDBJ databases">
        <title>Sequencing the genomes of 1000 actinobacteria strains.</title>
        <authorList>
            <person name="Klenk H.-P."/>
        </authorList>
    </citation>
    <scope>NUCLEOTIDE SEQUENCE [LARGE SCALE GENOMIC DNA]</scope>
    <source>
        <strain evidence="1 2">DSM 45084</strain>
    </source>
</reference>
<gene>
    <name evidence="1" type="ORF">F4559_002182</name>
</gene>
<proteinExistence type="predicted"/>
<accession>A0A7W7T1H7</accession>
<sequence>MRGLHGGSVVSHVWYVAYGSNVLYSRFACYLRGGTPEGTTHVYPGCRDRTPPAADVPLTVPGRLYFATHSPVWGGGRAFLDPDADSTVAARAYLITAGQFADVAAQEMYREPGEEFDLSTVLSVGRHEFGTGRYETLVCLGHRDGHPLLTFTSPWRPADVEHVPPSAAYLGVIARGLVESHGFTDARLADYFAGTAVRSPS</sequence>
<evidence type="ECO:0000313" key="2">
    <source>
        <dbReference type="Proteomes" id="UP000542674"/>
    </source>
</evidence>
<keyword evidence="2" id="KW-1185">Reference proteome</keyword>
<dbReference type="AlphaFoldDB" id="A0A7W7T1H7"/>
<dbReference type="Gene3D" id="3.10.490.10">
    <property type="entry name" value="Gamma-glutamyl cyclotransferase-like"/>
    <property type="match status" value="1"/>
</dbReference>
<protein>
    <recommendedName>
        <fullName evidence="3">Histone deacetylase</fullName>
    </recommendedName>
</protein>
<dbReference type="RefSeq" id="WP_312865577.1">
    <property type="nucleotide sequence ID" value="NZ_BAABAI010000015.1"/>
</dbReference>
<comment type="caution">
    <text evidence="1">The sequence shown here is derived from an EMBL/GenBank/DDBJ whole genome shotgun (WGS) entry which is preliminary data.</text>
</comment>
<dbReference type="Proteomes" id="UP000542674">
    <property type="component" value="Unassembled WGS sequence"/>
</dbReference>
<dbReference type="EMBL" id="JACHJS010000001">
    <property type="protein sequence ID" value="MBB4964823.1"/>
    <property type="molecule type" value="Genomic_DNA"/>
</dbReference>
<evidence type="ECO:0000313" key="1">
    <source>
        <dbReference type="EMBL" id="MBB4964823.1"/>
    </source>
</evidence>
<name>A0A7W7T1H7_9PSEU</name>